<dbReference type="Proteomes" id="UP001487740">
    <property type="component" value="Unassembled WGS sequence"/>
</dbReference>
<dbReference type="PROSITE" id="PS50106">
    <property type="entry name" value="PDZ"/>
    <property type="match status" value="1"/>
</dbReference>
<evidence type="ECO:0000256" key="1">
    <source>
        <dbReference type="SAM" id="MobiDB-lite"/>
    </source>
</evidence>
<dbReference type="Gene3D" id="2.30.42.10">
    <property type="match status" value="1"/>
</dbReference>
<gene>
    <name evidence="5" type="ORF">O3P69_018806</name>
</gene>
<feature type="region of interest" description="Disordered" evidence="1">
    <location>
        <begin position="433"/>
        <end position="483"/>
    </location>
</feature>
<comment type="caution">
    <text evidence="5">The sequence shown here is derived from an EMBL/GenBank/DDBJ whole genome shotgun (WGS) entry which is preliminary data.</text>
</comment>
<keyword evidence="6" id="KW-1185">Reference proteome</keyword>
<dbReference type="SUPFAM" id="SSF50156">
    <property type="entry name" value="PDZ domain-like"/>
    <property type="match status" value="1"/>
</dbReference>
<sequence>MGGRHVPTPLLAALLLAGLAGGVGGQDDAPPAPQDCGCGGSVALAVVVAVVVTLVVVAVVFFCCRRGSTPAGRKTDAEVGGAAYDNPHFQYDDGTTEAHRGASGGGGEGLSDKSMTTLEKLVHAVRTSGGRNASPKRTRDDSQLAEASVVAVPLRGRDFTGLGFNIYGNMRDGVFVKDVLHRGPASEGGAIAPGDRVLGLAVSTEHMVHEDALTILSYASPYPVLLLLEKAAPGTAARRPPAASAGRPVHPFYRSQSIDDLAKIGKADMSRVRAARVSGASPPGVDVSRPDLVGGLSLGPPRPTAAPRTTAAVQREAPERHSERAIDVPGAAPPHAHAAREGADLAADKSESRLKFGIKVLPDLTGRGGGGGVDLEAGGGGSVAAEAEALRVAAPQLSIEKEGTSAAEGLEVEAKRPPGAKFGIKLPQVRAGGNLNLQAGGGGGGGGGGKFSHEPKTDDEKQEAKGSLGAQPGPGGTRAGAGL</sequence>
<dbReference type="InterPro" id="IPR001478">
    <property type="entry name" value="PDZ"/>
</dbReference>
<feature type="compositionally biased region" description="Basic and acidic residues" evidence="1">
    <location>
        <begin position="316"/>
        <end position="326"/>
    </location>
</feature>
<feature type="compositionally biased region" description="Basic and acidic residues" evidence="1">
    <location>
        <begin position="451"/>
        <end position="464"/>
    </location>
</feature>
<reference evidence="5 6" key="1">
    <citation type="submission" date="2023-03" db="EMBL/GenBank/DDBJ databases">
        <title>High-quality genome of Scylla paramamosain provides insights in environmental adaptation.</title>
        <authorList>
            <person name="Zhang L."/>
        </authorList>
    </citation>
    <scope>NUCLEOTIDE SEQUENCE [LARGE SCALE GENOMIC DNA]</scope>
    <source>
        <strain evidence="5">LZ_2023a</strain>
        <tissue evidence="5">Muscle</tissue>
    </source>
</reference>
<feature type="compositionally biased region" description="Gly residues" evidence="1">
    <location>
        <begin position="439"/>
        <end position="450"/>
    </location>
</feature>
<feature type="compositionally biased region" description="Basic and acidic residues" evidence="1">
    <location>
        <begin position="338"/>
        <end position="348"/>
    </location>
</feature>
<keyword evidence="2" id="KW-1133">Transmembrane helix</keyword>
<dbReference type="AlphaFoldDB" id="A0AAW0SSH0"/>
<dbReference type="Pfam" id="PF00595">
    <property type="entry name" value="PDZ"/>
    <property type="match status" value="1"/>
</dbReference>
<dbReference type="SMART" id="SM00228">
    <property type="entry name" value="PDZ"/>
    <property type="match status" value="1"/>
</dbReference>
<dbReference type="InterPro" id="IPR051342">
    <property type="entry name" value="PDZ_scaffold"/>
</dbReference>
<dbReference type="PANTHER" id="PTHR19964">
    <property type="entry name" value="MULTIPLE PDZ DOMAIN PROTEIN"/>
    <property type="match status" value="1"/>
</dbReference>
<dbReference type="PANTHER" id="PTHR19964:SF97">
    <property type="entry name" value="PDZ DOMAIN-CONTAINING PROTEIN"/>
    <property type="match status" value="1"/>
</dbReference>
<evidence type="ECO:0000256" key="3">
    <source>
        <dbReference type="SAM" id="SignalP"/>
    </source>
</evidence>
<evidence type="ECO:0000259" key="4">
    <source>
        <dbReference type="PROSITE" id="PS50106"/>
    </source>
</evidence>
<dbReference type="CDD" id="cd00136">
    <property type="entry name" value="PDZ_canonical"/>
    <property type="match status" value="1"/>
</dbReference>
<keyword evidence="3" id="KW-0732">Signal</keyword>
<protein>
    <recommendedName>
        <fullName evidence="4">PDZ domain-containing protein</fullName>
    </recommendedName>
</protein>
<feature type="signal peptide" evidence="3">
    <location>
        <begin position="1"/>
        <end position="25"/>
    </location>
</feature>
<feature type="chain" id="PRO_5043923231" description="PDZ domain-containing protein" evidence="3">
    <location>
        <begin position="26"/>
        <end position="483"/>
    </location>
</feature>
<keyword evidence="2" id="KW-0472">Membrane</keyword>
<feature type="transmembrane region" description="Helical" evidence="2">
    <location>
        <begin position="41"/>
        <end position="64"/>
    </location>
</feature>
<evidence type="ECO:0000313" key="6">
    <source>
        <dbReference type="Proteomes" id="UP001487740"/>
    </source>
</evidence>
<keyword evidence="2" id="KW-0812">Transmembrane</keyword>
<dbReference type="InterPro" id="IPR036034">
    <property type="entry name" value="PDZ_sf"/>
</dbReference>
<evidence type="ECO:0000256" key="2">
    <source>
        <dbReference type="SAM" id="Phobius"/>
    </source>
</evidence>
<feature type="region of interest" description="Disordered" evidence="1">
    <location>
        <begin position="91"/>
        <end position="113"/>
    </location>
</feature>
<feature type="domain" description="PDZ" evidence="4">
    <location>
        <begin position="151"/>
        <end position="231"/>
    </location>
</feature>
<organism evidence="5 6">
    <name type="scientific">Scylla paramamosain</name>
    <name type="common">Mud crab</name>
    <dbReference type="NCBI Taxonomy" id="85552"/>
    <lineage>
        <taxon>Eukaryota</taxon>
        <taxon>Metazoa</taxon>
        <taxon>Ecdysozoa</taxon>
        <taxon>Arthropoda</taxon>
        <taxon>Crustacea</taxon>
        <taxon>Multicrustacea</taxon>
        <taxon>Malacostraca</taxon>
        <taxon>Eumalacostraca</taxon>
        <taxon>Eucarida</taxon>
        <taxon>Decapoda</taxon>
        <taxon>Pleocyemata</taxon>
        <taxon>Brachyura</taxon>
        <taxon>Eubrachyura</taxon>
        <taxon>Portunoidea</taxon>
        <taxon>Portunidae</taxon>
        <taxon>Portuninae</taxon>
        <taxon>Scylla</taxon>
    </lineage>
</organism>
<feature type="region of interest" description="Disordered" evidence="1">
    <location>
        <begin position="275"/>
        <end position="348"/>
    </location>
</feature>
<proteinExistence type="predicted"/>
<evidence type="ECO:0000313" key="5">
    <source>
        <dbReference type="EMBL" id="KAK8378093.1"/>
    </source>
</evidence>
<name>A0AAW0SSH0_SCYPA</name>
<accession>A0AAW0SSH0</accession>
<feature type="compositionally biased region" description="Gly residues" evidence="1">
    <location>
        <begin position="472"/>
        <end position="483"/>
    </location>
</feature>
<dbReference type="EMBL" id="JARAKH010000046">
    <property type="protein sequence ID" value="KAK8378093.1"/>
    <property type="molecule type" value="Genomic_DNA"/>
</dbReference>